<evidence type="ECO:0000256" key="4">
    <source>
        <dbReference type="ARBA" id="ARBA00022976"/>
    </source>
</evidence>
<evidence type="ECO:0000256" key="5">
    <source>
        <dbReference type="ARBA" id="ARBA00022989"/>
    </source>
</evidence>
<feature type="transmembrane region" description="Helical" evidence="7">
    <location>
        <begin position="111"/>
        <end position="133"/>
    </location>
</feature>
<sequence>MPIDFFGLFFLGLGPGIAFFIVLIARKSFLVLLALFSAFLWLVVLLFISAIFRAFVPLSSTIGPYTGMLAASVFIEEAVRFGTWWLHRVTLNTLDNMARASGHRFGLLDKLYMAVAWGYGHGACHAVFFFLSLLPLTTGDGTLYVGTCPQMSVFLVGALYSLAFGMILTSLTVIAFDGYMSRSYLVVAAVALLHWGAAFLTLLNFQQDGCLVAMPVLVALGLLLTGYTVALCWKKGKVAR</sequence>
<comment type="caution">
    <text evidence="8">The sequence shown here is derived from an EMBL/GenBank/DDBJ whole genome shotgun (WGS) entry which is preliminary data.</text>
</comment>
<evidence type="ECO:0000256" key="2">
    <source>
        <dbReference type="ARBA" id="ARBA00005577"/>
    </source>
</evidence>
<evidence type="ECO:0000256" key="3">
    <source>
        <dbReference type="ARBA" id="ARBA00022692"/>
    </source>
</evidence>
<accession>A0A836B0F5</accession>
<dbReference type="EMBL" id="JAEHOC010000003">
    <property type="protein sequence ID" value="KAG2443693.1"/>
    <property type="molecule type" value="Genomic_DNA"/>
</dbReference>
<feature type="transmembrane region" description="Helical" evidence="7">
    <location>
        <begin position="153"/>
        <end position="176"/>
    </location>
</feature>
<dbReference type="GO" id="GO:0016020">
    <property type="term" value="C:membrane"/>
    <property type="evidence" value="ECO:0007669"/>
    <property type="project" value="UniProtKB-SubCell"/>
</dbReference>
<keyword evidence="5 7" id="KW-1133">Transmembrane helix</keyword>
<keyword evidence="9" id="KW-1185">Reference proteome</keyword>
<evidence type="ECO:0000256" key="1">
    <source>
        <dbReference type="ARBA" id="ARBA00004141"/>
    </source>
</evidence>
<keyword evidence="6 7" id="KW-0472">Membrane</keyword>
<feature type="transmembrane region" description="Helical" evidence="7">
    <location>
        <begin position="62"/>
        <end position="79"/>
    </location>
</feature>
<dbReference type="Pfam" id="PF06105">
    <property type="entry name" value="Aph-1"/>
    <property type="match status" value="1"/>
</dbReference>
<protein>
    <recommendedName>
        <fullName evidence="10">Gamma-secretase subunit Aph-1</fullName>
    </recommendedName>
</protein>
<evidence type="ECO:0000256" key="7">
    <source>
        <dbReference type="SAM" id="Phobius"/>
    </source>
</evidence>
<name>A0A836B0F5_CHLIN</name>
<dbReference type="OrthoDB" id="6507463at2759"/>
<dbReference type="InterPro" id="IPR009294">
    <property type="entry name" value="Aph-1"/>
</dbReference>
<dbReference type="GO" id="GO:0007219">
    <property type="term" value="P:Notch signaling pathway"/>
    <property type="evidence" value="ECO:0007669"/>
    <property type="project" value="UniProtKB-KW"/>
</dbReference>
<feature type="transmembrane region" description="Helical" evidence="7">
    <location>
        <begin position="183"/>
        <end position="205"/>
    </location>
</feature>
<keyword evidence="3 7" id="KW-0812">Transmembrane</keyword>
<dbReference type="AlphaFoldDB" id="A0A836B0F5"/>
<reference evidence="8" key="1">
    <citation type="journal article" date="2020" name="bioRxiv">
        <title>Comparative genomics of Chlamydomonas.</title>
        <authorList>
            <person name="Craig R.J."/>
            <person name="Hasan A.R."/>
            <person name="Ness R.W."/>
            <person name="Keightley P.D."/>
        </authorList>
    </citation>
    <scope>NUCLEOTIDE SEQUENCE</scope>
    <source>
        <strain evidence="8">SAG 7.73</strain>
    </source>
</reference>
<comment type="subcellular location">
    <subcellularLocation>
        <location evidence="1">Membrane</location>
        <topology evidence="1">Multi-pass membrane protein</topology>
    </subcellularLocation>
</comment>
<dbReference type="Proteomes" id="UP000650467">
    <property type="component" value="Unassembled WGS sequence"/>
</dbReference>
<organism evidence="8 9">
    <name type="scientific">Chlamydomonas incerta</name>
    <dbReference type="NCBI Taxonomy" id="51695"/>
    <lineage>
        <taxon>Eukaryota</taxon>
        <taxon>Viridiplantae</taxon>
        <taxon>Chlorophyta</taxon>
        <taxon>core chlorophytes</taxon>
        <taxon>Chlorophyceae</taxon>
        <taxon>CS clade</taxon>
        <taxon>Chlamydomonadales</taxon>
        <taxon>Chlamydomonadaceae</taxon>
        <taxon>Chlamydomonas</taxon>
    </lineage>
</organism>
<dbReference type="GO" id="GO:0016485">
    <property type="term" value="P:protein processing"/>
    <property type="evidence" value="ECO:0007669"/>
    <property type="project" value="InterPro"/>
</dbReference>
<evidence type="ECO:0000313" key="8">
    <source>
        <dbReference type="EMBL" id="KAG2443693.1"/>
    </source>
</evidence>
<feature type="transmembrane region" description="Helical" evidence="7">
    <location>
        <begin position="6"/>
        <end position="25"/>
    </location>
</feature>
<dbReference type="PANTHER" id="PTHR12889">
    <property type="entry name" value="GAMMA-SECRETASE SUBUNIT APH-1"/>
    <property type="match status" value="1"/>
</dbReference>
<evidence type="ECO:0000313" key="9">
    <source>
        <dbReference type="Proteomes" id="UP000650467"/>
    </source>
</evidence>
<evidence type="ECO:0000256" key="6">
    <source>
        <dbReference type="ARBA" id="ARBA00023136"/>
    </source>
</evidence>
<keyword evidence="4" id="KW-0914">Notch signaling pathway</keyword>
<proteinExistence type="inferred from homology"/>
<comment type="similarity">
    <text evidence="2">Belongs to the APH-1 family.</text>
</comment>
<feature type="transmembrane region" description="Helical" evidence="7">
    <location>
        <begin position="211"/>
        <end position="233"/>
    </location>
</feature>
<gene>
    <name evidence="8" type="ORF">HXX76_002041</name>
</gene>
<feature type="transmembrane region" description="Helical" evidence="7">
    <location>
        <begin position="32"/>
        <end position="56"/>
    </location>
</feature>
<evidence type="ECO:0008006" key="10">
    <source>
        <dbReference type="Google" id="ProtNLM"/>
    </source>
</evidence>